<evidence type="ECO:0000256" key="5">
    <source>
        <dbReference type="ARBA" id="ARBA00023136"/>
    </source>
</evidence>
<organism evidence="8 9">
    <name type="scientific">Amphibalanus amphitrite</name>
    <name type="common">Striped barnacle</name>
    <name type="synonym">Balanus amphitrite</name>
    <dbReference type="NCBI Taxonomy" id="1232801"/>
    <lineage>
        <taxon>Eukaryota</taxon>
        <taxon>Metazoa</taxon>
        <taxon>Ecdysozoa</taxon>
        <taxon>Arthropoda</taxon>
        <taxon>Crustacea</taxon>
        <taxon>Multicrustacea</taxon>
        <taxon>Cirripedia</taxon>
        <taxon>Thoracica</taxon>
        <taxon>Thoracicalcarea</taxon>
        <taxon>Balanomorpha</taxon>
        <taxon>Balanoidea</taxon>
        <taxon>Balanidae</taxon>
        <taxon>Amphibalaninae</taxon>
        <taxon>Amphibalanus</taxon>
    </lineage>
</organism>
<name>A0A6A4WHF6_AMPAM</name>
<proteinExistence type="predicted"/>
<feature type="transmembrane region" description="Helical" evidence="7">
    <location>
        <begin position="274"/>
        <end position="296"/>
    </location>
</feature>
<keyword evidence="5 7" id="KW-0472">Membrane</keyword>
<gene>
    <name evidence="8" type="ORF">FJT64_002694</name>
</gene>
<dbReference type="GO" id="GO:0043025">
    <property type="term" value="C:neuronal cell body"/>
    <property type="evidence" value="ECO:0007669"/>
    <property type="project" value="TreeGrafter"/>
</dbReference>
<evidence type="ECO:0000256" key="2">
    <source>
        <dbReference type="ARBA" id="ARBA00022475"/>
    </source>
</evidence>
<evidence type="ECO:0000313" key="8">
    <source>
        <dbReference type="EMBL" id="KAF0304649.1"/>
    </source>
</evidence>
<evidence type="ECO:0000256" key="6">
    <source>
        <dbReference type="ARBA" id="ARBA00023170"/>
    </source>
</evidence>
<dbReference type="Pfam" id="PF08395">
    <property type="entry name" value="7tm_7"/>
    <property type="match status" value="1"/>
</dbReference>
<comment type="subcellular location">
    <subcellularLocation>
        <location evidence="1">Cell membrane</location>
        <topology evidence="1">Multi-pass membrane protein</topology>
    </subcellularLocation>
</comment>
<evidence type="ECO:0000256" key="7">
    <source>
        <dbReference type="SAM" id="Phobius"/>
    </source>
</evidence>
<evidence type="ECO:0008006" key="10">
    <source>
        <dbReference type="Google" id="ProtNLM"/>
    </source>
</evidence>
<keyword evidence="6" id="KW-0675">Receptor</keyword>
<keyword evidence="3 7" id="KW-0812">Transmembrane</keyword>
<feature type="transmembrane region" description="Helical" evidence="7">
    <location>
        <begin position="90"/>
        <end position="112"/>
    </location>
</feature>
<evidence type="ECO:0000256" key="1">
    <source>
        <dbReference type="ARBA" id="ARBA00004651"/>
    </source>
</evidence>
<dbReference type="AlphaFoldDB" id="A0A6A4WHF6"/>
<dbReference type="EMBL" id="VIIS01000825">
    <property type="protein sequence ID" value="KAF0304649.1"/>
    <property type="molecule type" value="Genomic_DNA"/>
</dbReference>
<dbReference type="InterPro" id="IPR013604">
    <property type="entry name" value="7TM_chemorcpt"/>
</dbReference>
<keyword evidence="4 7" id="KW-1133">Transmembrane helix</keyword>
<dbReference type="Proteomes" id="UP000440578">
    <property type="component" value="Unassembled WGS sequence"/>
</dbReference>
<reference evidence="8 9" key="1">
    <citation type="submission" date="2019-07" db="EMBL/GenBank/DDBJ databases">
        <title>Draft genome assembly of a fouling barnacle, Amphibalanus amphitrite (Darwin, 1854): The first reference genome for Thecostraca.</title>
        <authorList>
            <person name="Kim W."/>
        </authorList>
    </citation>
    <scope>NUCLEOTIDE SEQUENCE [LARGE SCALE GENOMIC DNA]</scope>
    <source>
        <strain evidence="8">SNU_AA5</strain>
        <tissue evidence="8">Soma without cirri and trophi</tissue>
    </source>
</reference>
<feature type="transmembrane region" description="Helical" evidence="7">
    <location>
        <begin position="382"/>
        <end position="401"/>
    </location>
</feature>
<dbReference type="GO" id="GO:0030424">
    <property type="term" value="C:axon"/>
    <property type="evidence" value="ECO:0007669"/>
    <property type="project" value="TreeGrafter"/>
</dbReference>
<accession>A0A6A4WHF6</accession>
<protein>
    <recommendedName>
        <fullName evidence="10">Gustatory receptor</fullName>
    </recommendedName>
</protein>
<dbReference type="GO" id="GO:0030425">
    <property type="term" value="C:dendrite"/>
    <property type="evidence" value="ECO:0007669"/>
    <property type="project" value="TreeGrafter"/>
</dbReference>
<evidence type="ECO:0000256" key="3">
    <source>
        <dbReference type="ARBA" id="ARBA00022692"/>
    </source>
</evidence>
<evidence type="ECO:0000256" key="4">
    <source>
        <dbReference type="ARBA" id="ARBA00022989"/>
    </source>
</evidence>
<keyword evidence="9" id="KW-1185">Reference proteome</keyword>
<sequence>MSGLRVSVLFRPHSSSVGASDMEAAGGRQVLSRSARALIMLFRVAALSGGPGCRSSLYAAAHYGFNTLTTVLTVSKHVGMGLWLLRSGSGWMRAILTSYGFGTIVGAAWATLTLTFARGRRRCGALLVRLPPLLREEAELTRLWAPERAARRQTGWWLWLVVVLPPLATISLSATDTNLVSSCITRPDAGGCAAATLRRIAFTITFSTFQLVPVKFLFVARQLEGGLDALNAGLAGVLSEPAHCLSDHIQHLRGFQKLLSASLKEMMAAMGAELILSMMYGVLIQVSLCLLLANALQFGTGTFALLISAVLFVGAAVCLVAPCEACQRLLGRLEHCSHLLLQLEEQCPEQLRHDVTLLQKKAVEDTGCLGDLGLFRLRRSTLLSIFSTILTYIIVMVQFHLSEEKAAEAMCNTSTDTVPMQ</sequence>
<keyword evidence="2" id="KW-1003">Cell membrane</keyword>
<dbReference type="GO" id="GO:0005886">
    <property type="term" value="C:plasma membrane"/>
    <property type="evidence" value="ECO:0007669"/>
    <property type="project" value="UniProtKB-SubCell"/>
</dbReference>
<dbReference type="GO" id="GO:0050909">
    <property type="term" value="P:sensory perception of taste"/>
    <property type="evidence" value="ECO:0007669"/>
    <property type="project" value="InterPro"/>
</dbReference>
<dbReference type="PANTHER" id="PTHR21143:SF121">
    <property type="entry name" value="GUSTATORY AND ODORANT RECEPTOR 21A"/>
    <property type="match status" value="1"/>
</dbReference>
<evidence type="ECO:0000313" key="9">
    <source>
        <dbReference type="Proteomes" id="UP000440578"/>
    </source>
</evidence>
<feature type="transmembrane region" description="Helical" evidence="7">
    <location>
        <begin position="302"/>
        <end position="323"/>
    </location>
</feature>
<comment type="caution">
    <text evidence="8">The sequence shown here is derived from an EMBL/GenBank/DDBJ whole genome shotgun (WGS) entry which is preliminary data.</text>
</comment>
<dbReference type="PANTHER" id="PTHR21143">
    <property type="entry name" value="INVERTEBRATE GUSTATORY RECEPTOR"/>
    <property type="match status" value="1"/>
</dbReference>